<evidence type="ECO:0000313" key="7">
    <source>
        <dbReference type="EMBL" id="ALP52156.1"/>
    </source>
</evidence>
<dbReference type="EMBL" id="CP013099">
    <property type="protein sequence ID" value="ALP52156.1"/>
    <property type="molecule type" value="Genomic_DNA"/>
</dbReference>
<protein>
    <recommendedName>
        <fullName evidence="5">Bis(5'-nucleosyl)-tetraphosphatase, symmetrical</fullName>
        <ecNumber evidence="5">3.6.1.41</ecNumber>
    </recommendedName>
    <alternativeName>
        <fullName evidence="5">Ap4A hydrolase</fullName>
    </alternativeName>
    <alternativeName>
        <fullName evidence="5">Diadenosine 5',5'''-P1,P4-tetraphosphate pyrophosphohydrolase</fullName>
    </alternativeName>
    <alternativeName>
        <fullName evidence="5">Diadenosine tetraphosphatase</fullName>
    </alternativeName>
</protein>
<proteinExistence type="inferred from homology"/>
<name>A0A0S2TAK6_9GAMM</name>
<gene>
    <name evidence="5" type="primary">apaH</name>
    <name evidence="7" type="ORF">Tel_02790</name>
</gene>
<dbReference type="InterPro" id="IPR004617">
    <property type="entry name" value="ApaH"/>
</dbReference>
<dbReference type="NCBIfam" id="TIGR00668">
    <property type="entry name" value="apaH"/>
    <property type="match status" value="1"/>
</dbReference>
<dbReference type="STRING" id="1748243.Tel_02790"/>
<organism evidence="7 8">
    <name type="scientific">Candidatus Tenderia electrophaga</name>
    <dbReference type="NCBI Taxonomy" id="1748243"/>
    <lineage>
        <taxon>Bacteria</taxon>
        <taxon>Pseudomonadati</taxon>
        <taxon>Pseudomonadota</taxon>
        <taxon>Gammaproteobacteria</taxon>
        <taxon>Candidatus Tenderiales</taxon>
        <taxon>Candidatus Tenderiaceae</taxon>
        <taxon>Candidatus Tenderia</taxon>
    </lineage>
</organism>
<comment type="catalytic activity">
    <reaction evidence="4 5">
        <text>P(1),P(4)-bis(5'-adenosyl) tetraphosphate + H2O = 2 ADP + 2 H(+)</text>
        <dbReference type="Rhea" id="RHEA:24252"/>
        <dbReference type="ChEBI" id="CHEBI:15377"/>
        <dbReference type="ChEBI" id="CHEBI:15378"/>
        <dbReference type="ChEBI" id="CHEBI:58141"/>
        <dbReference type="ChEBI" id="CHEBI:456216"/>
        <dbReference type="EC" id="3.6.1.41"/>
    </reaction>
</comment>
<dbReference type="HAMAP" id="MF_00199">
    <property type="entry name" value="ApaH"/>
    <property type="match status" value="1"/>
</dbReference>
<dbReference type="Pfam" id="PF00149">
    <property type="entry name" value="Metallophos"/>
    <property type="match status" value="1"/>
</dbReference>
<dbReference type="PANTHER" id="PTHR40942">
    <property type="match status" value="1"/>
</dbReference>
<reference evidence="7" key="1">
    <citation type="submission" date="2015-10" db="EMBL/GenBank/DDBJ databases">
        <title>Description of Candidatus Tenderia electrophaga gen. nov, sp. nov., an Uncultivated Electroautotroph from a Biocathode Enrichment.</title>
        <authorList>
            <person name="Eddie B.J."/>
            <person name="Malanoski A.P."/>
            <person name="Wang Z."/>
            <person name="Hall R.J."/>
            <person name="Oh S.D."/>
            <person name="Heiner C."/>
            <person name="Lin B."/>
            <person name="Strycharz-Glaven S.M."/>
        </authorList>
    </citation>
    <scope>NUCLEOTIDE SEQUENCE [LARGE SCALE GENOMIC DNA]</scope>
    <source>
        <strain evidence="7">NRL1</strain>
    </source>
</reference>
<dbReference type="AlphaFoldDB" id="A0A0S2TAK6"/>
<sequence length="278" mass="30914">MAVYAIGDVQGCFDELQQLLQVMDFDPQRDRLWFCGDLVNRGPQSLATLRFVKGLGEAAVAVLGNHDLHLLAKAEGCGKELKKDTLDAILNAPDRDELMTWLRHRPLLHYDAELGCIMVHAGLAPQWDLATAQRCARELEAKLRGPDYHEFVRVMYGNQPDRWSDDLQGIDRLRFITNVFTRLRYCYPDGRLELTAKGAPGTQQAGTLPWFQVPGRNNAAHRIVFGHWSTLGVGEWNNALSLDGGCLWGGCLAAVQLDQDVPVWTTLDCDAAVAADSD</sequence>
<keyword evidence="8" id="KW-1185">Reference proteome</keyword>
<dbReference type="Proteomes" id="UP000055136">
    <property type="component" value="Chromosome"/>
</dbReference>
<dbReference type="KEGG" id="tee:Tel_02790"/>
<keyword evidence="3 5" id="KW-0378">Hydrolase</keyword>
<dbReference type="EC" id="3.6.1.41" evidence="5"/>
<evidence type="ECO:0000256" key="5">
    <source>
        <dbReference type="HAMAP-Rule" id="MF_00199"/>
    </source>
</evidence>
<evidence type="ECO:0000256" key="2">
    <source>
        <dbReference type="ARBA" id="ARBA00005419"/>
    </source>
</evidence>
<dbReference type="Gene3D" id="3.60.21.10">
    <property type="match status" value="1"/>
</dbReference>
<evidence type="ECO:0000313" key="8">
    <source>
        <dbReference type="Proteomes" id="UP000055136"/>
    </source>
</evidence>
<dbReference type="InterPro" id="IPR004843">
    <property type="entry name" value="Calcineurin-like_PHP"/>
</dbReference>
<dbReference type="GO" id="GO:0008803">
    <property type="term" value="F:bis(5'-nucleosyl)-tetraphosphatase (symmetrical) activity"/>
    <property type="evidence" value="ECO:0007669"/>
    <property type="project" value="UniProtKB-UniRule"/>
</dbReference>
<dbReference type="CDD" id="cd07422">
    <property type="entry name" value="MPP_ApaH"/>
    <property type="match status" value="1"/>
</dbReference>
<feature type="domain" description="Calcineurin-like phosphoesterase" evidence="6">
    <location>
        <begin position="1"/>
        <end position="124"/>
    </location>
</feature>
<evidence type="ECO:0000256" key="1">
    <source>
        <dbReference type="ARBA" id="ARBA00003413"/>
    </source>
</evidence>
<evidence type="ECO:0000256" key="4">
    <source>
        <dbReference type="ARBA" id="ARBA00049417"/>
    </source>
</evidence>
<dbReference type="PANTHER" id="PTHR40942:SF4">
    <property type="entry name" value="CYTOCHROME C5"/>
    <property type="match status" value="1"/>
</dbReference>
<accession>A0A0S2TAK6</accession>
<dbReference type="PIRSF" id="PIRSF000903">
    <property type="entry name" value="B5n-ttraPtase_sm"/>
    <property type="match status" value="1"/>
</dbReference>
<dbReference type="InterPro" id="IPR029052">
    <property type="entry name" value="Metallo-depent_PP-like"/>
</dbReference>
<dbReference type="SUPFAM" id="SSF56300">
    <property type="entry name" value="Metallo-dependent phosphatases"/>
    <property type="match status" value="1"/>
</dbReference>
<comment type="similarity">
    <text evidence="2 5">Belongs to the Ap4A hydrolase family.</text>
</comment>
<dbReference type="NCBIfam" id="NF001204">
    <property type="entry name" value="PRK00166.1"/>
    <property type="match status" value="1"/>
</dbReference>
<evidence type="ECO:0000259" key="6">
    <source>
        <dbReference type="Pfam" id="PF00149"/>
    </source>
</evidence>
<comment type="function">
    <text evidence="1 5">Hydrolyzes diadenosine 5',5'''-P1,P4-tetraphosphate to yield ADP.</text>
</comment>
<evidence type="ECO:0000256" key="3">
    <source>
        <dbReference type="ARBA" id="ARBA00022801"/>
    </source>
</evidence>